<accession>A0A9N9G4L7</accession>
<proteinExistence type="predicted"/>
<gene>
    <name evidence="2" type="ORF">DERYTH_LOCUS6855</name>
</gene>
<feature type="transmembrane region" description="Helical" evidence="1">
    <location>
        <begin position="7"/>
        <end position="30"/>
    </location>
</feature>
<name>A0A9N9G4L7_9GLOM</name>
<organism evidence="2 3">
    <name type="scientific">Dentiscutata erythropus</name>
    <dbReference type="NCBI Taxonomy" id="1348616"/>
    <lineage>
        <taxon>Eukaryota</taxon>
        <taxon>Fungi</taxon>
        <taxon>Fungi incertae sedis</taxon>
        <taxon>Mucoromycota</taxon>
        <taxon>Glomeromycotina</taxon>
        <taxon>Glomeromycetes</taxon>
        <taxon>Diversisporales</taxon>
        <taxon>Gigasporaceae</taxon>
        <taxon>Dentiscutata</taxon>
    </lineage>
</organism>
<keyword evidence="1" id="KW-0472">Membrane</keyword>
<protein>
    <submittedName>
        <fullName evidence="2">16916_t:CDS:1</fullName>
    </submittedName>
</protein>
<keyword evidence="1" id="KW-0812">Transmembrane</keyword>
<reference evidence="2" key="1">
    <citation type="submission" date="2021-06" db="EMBL/GenBank/DDBJ databases">
        <authorList>
            <person name="Kallberg Y."/>
            <person name="Tangrot J."/>
            <person name="Rosling A."/>
        </authorList>
    </citation>
    <scope>NUCLEOTIDE SEQUENCE</scope>
    <source>
        <strain evidence="2">MA453B</strain>
    </source>
</reference>
<dbReference type="EMBL" id="CAJVPY010003193">
    <property type="protein sequence ID" value="CAG8584458.1"/>
    <property type="molecule type" value="Genomic_DNA"/>
</dbReference>
<keyword evidence="3" id="KW-1185">Reference proteome</keyword>
<comment type="caution">
    <text evidence="2">The sequence shown here is derived from an EMBL/GenBank/DDBJ whole genome shotgun (WGS) entry which is preliminary data.</text>
</comment>
<dbReference type="OrthoDB" id="2399367at2759"/>
<evidence type="ECO:0000313" key="2">
    <source>
        <dbReference type="EMBL" id="CAG8584458.1"/>
    </source>
</evidence>
<keyword evidence="1" id="KW-1133">Transmembrane helix</keyword>
<sequence length="121" mass="14033">MSRRTIFAFYILVAITFIILVNSVSVNAFVESSDLSYENDDADISNMPYQDLKTTVSDKIDESSNEFSENTENEISQTMKHHREFYSCVTLCYTRQSTGHRPFTKCIETCIFNFRRTALNK</sequence>
<dbReference type="Proteomes" id="UP000789405">
    <property type="component" value="Unassembled WGS sequence"/>
</dbReference>
<evidence type="ECO:0000313" key="3">
    <source>
        <dbReference type="Proteomes" id="UP000789405"/>
    </source>
</evidence>
<evidence type="ECO:0000256" key="1">
    <source>
        <dbReference type="SAM" id="Phobius"/>
    </source>
</evidence>
<dbReference type="AlphaFoldDB" id="A0A9N9G4L7"/>